<dbReference type="AlphaFoldDB" id="A0A937JXT3"/>
<reference evidence="1" key="1">
    <citation type="submission" date="2021-01" db="EMBL/GenBank/DDBJ databases">
        <title>Fulvivirga kasyanovii gen. nov., sp nov., a novel member of the phylum Bacteroidetes isolated from seawater in a mussel farm.</title>
        <authorList>
            <person name="Zhao L.-H."/>
            <person name="Wang Z.-J."/>
        </authorList>
    </citation>
    <scope>NUCLEOTIDE SEQUENCE</scope>
    <source>
        <strain evidence="1">2943</strain>
    </source>
</reference>
<name>A0A937JXT3_9BACT</name>
<sequence length="121" mass="13931">MKVEYKLKEKPASLYQQNNGTLENSILPHLELAIDITSIEPEEFRVNVMSGQGGEVMSKRLKKPITLTLSLGFTDDIFDDLKPDTYHIYFSDKDGDILSQLKVQVKKDKSLHFNDRFVRNL</sequence>
<comment type="caution">
    <text evidence="1">The sequence shown here is derived from an EMBL/GenBank/DDBJ whole genome shotgun (WGS) entry which is preliminary data.</text>
</comment>
<gene>
    <name evidence="1" type="ORF">JL102_06535</name>
</gene>
<evidence type="ECO:0000313" key="1">
    <source>
        <dbReference type="EMBL" id="MBL3655778.1"/>
    </source>
</evidence>
<proteinExistence type="predicted"/>
<protein>
    <submittedName>
        <fullName evidence="1">Uncharacterized protein</fullName>
    </submittedName>
</protein>
<dbReference type="Proteomes" id="UP000659388">
    <property type="component" value="Unassembled WGS sequence"/>
</dbReference>
<evidence type="ECO:0000313" key="2">
    <source>
        <dbReference type="Proteomes" id="UP000659388"/>
    </source>
</evidence>
<accession>A0A937JXT3</accession>
<dbReference type="EMBL" id="JAESIY010000003">
    <property type="protein sequence ID" value="MBL3655778.1"/>
    <property type="molecule type" value="Genomic_DNA"/>
</dbReference>
<keyword evidence="2" id="KW-1185">Reference proteome</keyword>
<organism evidence="1 2">
    <name type="scientific">Fulvivirga sediminis</name>
    <dbReference type="NCBI Taxonomy" id="2803949"/>
    <lineage>
        <taxon>Bacteria</taxon>
        <taxon>Pseudomonadati</taxon>
        <taxon>Bacteroidota</taxon>
        <taxon>Cytophagia</taxon>
        <taxon>Cytophagales</taxon>
        <taxon>Fulvivirgaceae</taxon>
        <taxon>Fulvivirga</taxon>
    </lineage>
</organism>